<dbReference type="KEGG" id="fvr:FVEG_15345"/>
<dbReference type="VEuPathDB" id="FungiDB:FVEG_15345"/>
<dbReference type="AlphaFoldDB" id="W7M2M9"/>
<evidence type="ECO:0000313" key="2">
    <source>
        <dbReference type="Proteomes" id="UP000009096"/>
    </source>
</evidence>
<keyword evidence="2" id="KW-1185">Reference proteome</keyword>
<dbReference type="Proteomes" id="UP000009096">
    <property type="component" value="Chromosome 2"/>
</dbReference>
<proteinExistence type="predicted"/>
<accession>W7M2M9</accession>
<dbReference type="EMBL" id="CM000579">
    <property type="protein sequence ID" value="EWG41825.1"/>
    <property type="molecule type" value="Genomic_DNA"/>
</dbReference>
<name>W7M2M9_GIBM7</name>
<evidence type="ECO:0000313" key="1">
    <source>
        <dbReference type="EMBL" id="EWG41825.1"/>
    </source>
</evidence>
<sequence>MSVPLPPFLICYGDFYALCDLLDLTVLGVWKWMYLKYFGIGIGIGIWETFSESESYLGTSTCQGGLHGPNPGVLLCYKLALYPSCYWASLCVCMAWPLRYRRTWSCRLLRLRITKKRAKSGSGQDSRRLLRESGRIWTLVCSSGKWYCCQEWRMIRSERRGDVMK</sequence>
<dbReference type="EMBL" id="DS022245">
    <property type="protein sequence ID" value="EWG41825.1"/>
    <property type="molecule type" value="Genomic_DNA"/>
</dbReference>
<dbReference type="GeneID" id="30072221"/>
<gene>
    <name evidence="1" type="ORF">FVEG_15345</name>
</gene>
<reference evidence="1 2" key="1">
    <citation type="journal article" date="2010" name="Nature">
        <title>Comparative genomics reveals mobile pathogenicity chromosomes in Fusarium.</title>
        <authorList>
            <person name="Ma L.J."/>
            <person name="van der Does H.C."/>
            <person name="Borkovich K.A."/>
            <person name="Coleman J.J."/>
            <person name="Daboussi M.J."/>
            <person name="Di Pietro A."/>
            <person name="Dufresne M."/>
            <person name="Freitag M."/>
            <person name="Grabherr M."/>
            <person name="Henrissat B."/>
            <person name="Houterman P.M."/>
            <person name="Kang S."/>
            <person name="Shim W.B."/>
            <person name="Woloshuk C."/>
            <person name="Xie X."/>
            <person name="Xu J.R."/>
            <person name="Antoniw J."/>
            <person name="Baker S.E."/>
            <person name="Bluhm B.H."/>
            <person name="Breakspear A."/>
            <person name="Brown D.W."/>
            <person name="Butchko R.A."/>
            <person name="Chapman S."/>
            <person name="Coulson R."/>
            <person name="Coutinho P.M."/>
            <person name="Danchin E.G."/>
            <person name="Diener A."/>
            <person name="Gale L.R."/>
            <person name="Gardiner D.M."/>
            <person name="Goff S."/>
            <person name="Hammond-Kosack K.E."/>
            <person name="Hilburn K."/>
            <person name="Hua-Van A."/>
            <person name="Jonkers W."/>
            <person name="Kazan K."/>
            <person name="Kodira C.D."/>
            <person name="Koehrsen M."/>
            <person name="Kumar L."/>
            <person name="Lee Y.H."/>
            <person name="Li L."/>
            <person name="Manners J.M."/>
            <person name="Miranda-Saavedra D."/>
            <person name="Mukherjee M."/>
            <person name="Park G."/>
            <person name="Park J."/>
            <person name="Park S.Y."/>
            <person name="Proctor R.H."/>
            <person name="Regev A."/>
            <person name="Ruiz-Roldan M.C."/>
            <person name="Sain D."/>
            <person name="Sakthikumar S."/>
            <person name="Sykes S."/>
            <person name="Schwartz D.C."/>
            <person name="Turgeon B.G."/>
            <person name="Wapinski I."/>
            <person name="Yoder O."/>
            <person name="Young S."/>
            <person name="Zeng Q."/>
            <person name="Zhou S."/>
            <person name="Galagan J."/>
            <person name="Cuomo C.A."/>
            <person name="Kistler H.C."/>
            <person name="Rep M."/>
        </authorList>
    </citation>
    <scope>NUCLEOTIDE SEQUENCE [LARGE SCALE GENOMIC DNA]</scope>
    <source>
        <strain evidence="2">M3125 / FGSC 7600</strain>
    </source>
</reference>
<organism evidence="1 2">
    <name type="scientific">Gibberella moniliformis (strain M3125 / FGSC 7600)</name>
    <name type="common">Maize ear and stalk rot fungus</name>
    <name type="synonym">Fusarium verticillioides</name>
    <dbReference type="NCBI Taxonomy" id="334819"/>
    <lineage>
        <taxon>Eukaryota</taxon>
        <taxon>Fungi</taxon>
        <taxon>Dikarya</taxon>
        <taxon>Ascomycota</taxon>
        <taxon>Pezizomycotina</taxon>
        <taxon>Sordariomycetes</taxon>
        <taxon>Hypocreomycetidae</taxon>
        <taxon>Hypocreales</taxon>
        <taxon>Nectriaceae</taxon>
        <taxon>Fusarium</taxon>
        <taxon>Fusarium fujikuroi species complex</taxon>
    </lineage>
</organism>
<dbReference type="RefSeq" id="XP_018748016.1">
    <property type="nucleotide sequence ID" value="XM_018904468.1"/>
</dbReference>
<protein>
    <submittedName>
        <fullName evidence="1">Uncharacterized protein</fullName>
    </submittedName>
</protein>